<dbReference type="GO" id="GO:0000725">
    <property type="term" value="P:recombinational repair"/>
    <property type="evidence" value="ECO:0007669"/>
    <property type="project" value="TreeGrafter"/>
</dbReference>
<dbReference type="Pfam" id="PF13245">
    <property type="entry name" value="AAA_19"/>
    <property type="match status" value="1"/>
</dbReference>
<dbReference type="GO" id="GO:0005524">
    <property type="term" value="F:ATP binding"/>
    <property type="evidence" value="ECO:0007669"/>
    <property type="project" value="UniProtKB-KW"/>
</dbReference>
<dbReference type="GO" id="GO:0005829">
    <property type="term" value="C:cytosol"/>
    <property type="evidence" value="ECO:0007669"/>
    <property type="project" value="TreeGrafter"/>
</dbReference>
<evidence type="ECO:0000313" key="7">
    <source>
        <dbReference type="Proteomes" id="UP000219252"/>
    </source>
</evidence>
<dbReference type="RefSeq" id="WP_097150104.1">
    <property type="nucleotide sequence ID" value="NZ_OBQC01000010.1"/>
</dbReference>
<feature type="domain" description="UvrD-like helicase C-terminal" evidence="5">
    <location>
        <begin position="516"/>
        <end position="604"/>
    </location>
</feature>
<evidence type="ECO:0000256" key="1">
    <source>
        <dbReference type="ARBA" id="ARBA00022741"/>
    </source>
</evidence>
<dbReference type="PANTHER" id="PTHR11070:SF2">
    <property type="entry name" value="ATP-DEPENDENT DNA HELICASE SRS2"/>
    <property type="match status" value="1"/>
</dbReference>
<dbReference type="GO" id="GO:0016787">
    <property type="term" value="F:hydrolase activity"/>
    <property type="evidence" value="ECO:0007669"/>
    <property type="project" value="UniProtKB-KW"/>
</dbReference>
<evidence type="ECO:0000256" key="2">
    <source>
        <dbReference type="ARBA" id="ARBA00022801"/>
    </source>
</evidence>
<accession>A0A285UHQ8</accession>
<dbReference type="Pfam" id="PF13361">
    <property type="entry name" value="UvrD_C"/>
    <property type="match status" value="1"/>
</dbReference>
<dbReference type="InterPro" id="IPR027417">
    <property type="entry name" value="P-loop_NTPase"/>
</dbReference>
<dbReference type="InterPro" id="IPR014017">
    <property type="entry name" value="DNA_helicase_UvrD-like_C"/>
</dbReference>
<organism evidence="6 7">
    <name type="scientific">Ureibacillus acetophenoni</name>
    <dbReference type="NCBI Taxonomy" id="614649"/>
    <lineage>
        <taxon>Bacteria</taxon>
        <taxon>Bacillati</taxon>
        <taxon>Bacillota</taxon>
        <taxon>Bacilli</taxon>
        <taxon>Bacillales</taxon>
        <taxon>Caryophanaceae</taxon>
        <taxon>Ureibacillus</taxon>
    </lineage>
</organism>
<evidence type="ECO:0000256" key="3">
    <source>
        <dbReference type="ARBA" id="ARBA00022806"/>
    </source>
</evidence>
<dbReference type="Gene3D" id="3.40.50.300">
    <property type="entry name" value="P-loop containing nucleotide triphosphate hydrolases"/>
    <property type="match status" value="2"/>
</dbReference>
<dbReference type="GO" id="GO:0043138">
    <property type="term" value="F:3'-5' DNA helicase activity"/>
    <property type="evidence" value="ECO:0007669"/>
    <property type="project" value="TreeGrafter"/>
</dbReference>
<keyword evidence="4" id="KW-0067">ATP-binding</keyword>
<evidence type="ECO:0000313" key="6">
    <source>
        <dbReference type="EMBL" id="SOC41454.1"/>
    </source>
</evidence>
<proteinExistence type="predicted"/>
<keyword evidence="7" id="KW-1185">Reference proteome</keyword>
<sequence>MKIVPNNYETSNVLGLTSNELALVNRLTKFNLNSTVLLKLQPVNNVKLDFCLIDNQIGLVLIITVSPNVDNYEQIVNVYKNIIIKQYISQIETKLSSFRTLYEGGIKFPIGILFYFQGTNKDSFPTSNFVDNYFLFENDFNKWSNDDDLKGKLKKSILNEFSHFQGFTDAQLENIKLAICPEYTIPKFIEVDDSFDNSNMYKEFKLQKNRKLDRQLKTLDLTEDQINMVNGIEYGHELLLAGAGSGKTVLLTARAFRVAKAFPDKNILITCYNAPLSESVNLFINTSGMRLRNLKNRTFHGLLIDLLETNGIPCHRTGDDTYFDKLFETAQKALDEGKIKDKFYGIFIDEIQDFKPEWYRFLTKLIENKNEYFINICGDKTQDIRGIINESGEPWKEVKGINFDGNKKILKTNFRYTTRLNNFIIAFGIGSKKDLKKYDINNFDDEELFIRSKTHFNEKGEYPVIYKVDKYDEEIHKVIECLNDLHYNKKIPLSEIAILYPNRKNDLKKYYPYHYLIKALEDNKISYTDLGDNISNYYDRTGVVISTIHKSKGLDFQAIILFGLNGLFPSKITRNSSTDIKNEYQKNMNLIYTAITRPSKYLSVVNLDREDNPYIKLIDDTPVMIQKLNKIRKIKKRSEN</sequence>
<keyword evidence="1" id="KW-0547">Nucleotide-binding</keyword>
<dbReference type="SUPFAM" id="SSF52540">
    <property type="entry name" value="P-loop containing nucleoside triphosphate hydrolases"/>
    <property type="match status" value="1"/>
</dbReference>
<name>A0A285UHQ8_9BACL</name>
<dbReference type="PANTHER" id="PTHR11070">
    <property type="entry name" value="UVRD / RECB / PCRA DNA HELICASE FAMILY MEMBER"/>
    <property type="match status" value="1"/>
</dbReference>
<dbReference type="GO" id="GO:0003677">
    <property type="term" value="F:DNA binding"/>
    <property type="evidence" value="ECO:0007669"/>
    <property type="project" value="InterPro"/>
</dbReference>
<gene>
    <name evidence="6" type="ORF">SAMN05877842_11065</name>
</gene>
<dbReference type="AlphaFoldDB" id="A0A285UHQ8"/>
<keyword evidence="3" id="KW-0347">Helicase</keyword>
<dbReference type="EMBL" id="OBQC01000010">
    <property type="protein sequence ID" value="SOC41454.1"/>
    <property type="molecule type" value="Genomic_DNA"/>
</dbReference>
<dbReference type="Proteomes" id="UP000219252">
    <property type="component" value="Unassembled WGS sequence"/>
</dbReference>
<reference evidence="7" key="1">
    <citation type="submission" date="2017-08" db="EMBL/GenBank/DDBJ databases">
        <authorList>
            <person name="Varghese N."/>
            <person name="Submissions S."/>
        </authorList>
    </citation>
    <scope>NUCLEOTIDE SEQUENCE [LARGE SCALE GENOMIC DNA]</scope>
    <source>
        <strain evidence="7">JC23</strain>
    </source>
</reference>
<protein>
    <submittedName>
        <fullName evidence="6">AAA domain-containing protein</fullName>
    </submittedName>
</protein>
<evidence type="ECO:0000256" key="4">
    <source>
        <dbReference type="ARBA" id="ARBA00022840"/>
    </source>
</evidence>
<evidence type="ECO:0000259" key="5">
    <source>
        <dbReference type="Pfam" id="PF13361"/>
    </source>
</evidence>
<dbReference type="OrthoDB" id="9787585at2"/>
<dbReference type="InterPro" id="IPR000212">
    <property type="entry name" value="DNA_helicase_UvrD/REP"/>
</dbReference>
<keyword evidence="2" id="KW-0378">Hydrolase</keyword>